<name>A0AAN9L5D7_CANGL</name>
<comment type="caution">
    <text evidence="1">The sequence shown here is derived from an EMBL/GenBank/DDBJ whole genome shotgun (WGS) entry which is preliminary data.</text>
</comment>
<evidence type="ECO:0000313" key="2">
    <source>
        <dbReference type="Proteomes" id="UP001367508"/>
    </source>
</evidence>
<organism evidence="1 2">
    <name type="scientific">Canavalia gladiata</name>
    <name type="common">Sword bean</name>
    <name type="synonym">Dolichos gladiatus</name>
    <dbReference type="NCBI Taxonomy" id="3824"/>
    <lineage>
        <taxon>Eukaryota</taxon>
        <taxon>Viridiplantae</taxon>
        <taxon>Streptophyta</taxon>
        <taxon>Embryophyta</taxon>
        <taxon>Tracheophyta</taxon>
        <taxon>Spermatophyta</taxon>
        <taxon>Magnoliopsida</taxon>
        <taxon>eudicotyledons</taxon>
        <taxon>Gunneridae</taxon>
        <taxon>Pentapetalae</taxon>
        <taxon>rosids</taxon>
        <taxon>fabids</taxon>
        <taxon>Fabales</taxon>
        <taxon>Fabaceae</taxon>
        <taxon>Papilionoideae</taxon>
        <taxon>50 kb inversion clade</taxon>
        <taxon>NPAAA clade</taxon>
        <taxon>indigoferoid/millettioid clade</taxon>
        <taxon>Phaseoleae</taxon>
        <taxon>Canavalia</taxon>
    </lineage>
</organism>
<reference evidence="1 2" key="1">
    <citation type="submission" date="2024-01" db="EMBL/GenBank/DDBJ databases">
        <title>The genomes of 5 underutilized Papilionoideae crops provide insights into root nodulation and disease resistanc.</title>
        <authorList>
            <person name="Jiang F."/>
        </authorList>
    </citation>
    <scope>NUCLEOTIDE SEQUENCE [LARGE SCALE GENOMIC DNA]</scope>
    <source>
        <strain evidence="1">LVBAO_FW01</strain>
        <tissue evidence="1">Leaves</tissue>
    </source>
</reference>
<protein>
    <submittedName>
        <fullName evidence="1">Uncharacterized protein</fullName>
    </submittedName>
</protein>
<dbReference type="AlphaFoldDB" id="A0AAN9L5D7"/>
<dbReference type="Proteomes" id="UP001367508">
    <property type="component" value="Unassembled WGS sequence"/>
</dbReference>
<sequence length="75" mass="8492">MLSQRQCLQHRNFGASWTAEKAATDWVTGRVVVAAAFLSPLTSCFNSHLQRSSMENAEQEAFQEDHAYFQNQNSI</sequence>
<keyword evidence="2" id="KW-1185">Reference proteome</keyword>
<evidence type="ECO:0000313" key="1">
    <source>
        <dbReference type="EMBL" id="KAK7328432.1"/>
    </source>
</evidence>
<dbReference type="EMBL" id="JAYMYQ010000005">
    <property type="protein sequence ID" value="KAK7328432.1"/>
    <property type="molecule type" value="Genomic_DNA"/>
</dbReference>
<gene>
    <name evidence="1" type="ORF">VNO77_22538</name>
</gene>
<accession>A0AAN9L5D7</accession>
<proteinExistence type="predicted"/>